<dbReference type="Gene3D" id="3.40.50.720">
    <property type="entry name" value="NAD(P)-binding Rossmann-like Domain"/>
    <property type="match status" value="1"/>
</dbReference>
<dbReference type="Proteomes" id="UP000051063">
    <property type="component" value="Unassembled WGS sequence"/>
</dbReference>
<evidence type="ECO:0000313" key="2">
    <source>
        <dbReference type="EMBL" id="KQL46400.1"/>
    </source>
</evidence>
<comment type="caution">
    <text evidence="2">The sequence shown here is derived from an EMBL/GenBank/DDBJ whole genome shotgun (WGS) entry which is preliminary data.</text>
</comment>
<protein>
    <submittedName>
        <fullName evidence="2">Bacteriocin maturation protein</fullName>
    </submittedName>
</protein>
<sequence>MTNLASSMRLKVKRDTFFLPDPEGSVYFRNNVGSFRMEGSMIDQWVEQLLPMFNGEHTLEELTDGLPDEYRDQVFDIARSLYQNGFVQDVSQDRPHHLPEKVLDQYGPQIEFLSNLADSGAYRFMGYRQSKVVAVGSGSFFVSLVASLLDSGLPKFHMLITDAAPTNRQRIEELAAHARKMDPEVAIEELAMPQKNGSFWREAVQPFDAILYVSQTGDIEELRLLQTICKEEGKMLLPAVMLEQVGLAGPLVDPNSEGCWESAWRRIHQTALGKEQQVQPFSATAAAMLANVVVFEWFKAVAAVTESELRNRIFLLNGETLEGSWHSFTPHPFVTGQTQGKWIEDFEQQLDLTATKQEASGLISYFSTLTSATTGIFHRLDEEDLIQLPLAQCLIQVPDPLSEGPAKLLPEMVCSGLTHEEARKEAGLAGIESYVARMAGGVGVGAGETVAEGICRALQQCLSEELSKQLQDEEPTVIPIVLSQVEDQRCQYYVQALTAMQEAPKVGLGANVLGFPVVWVGTNECWYGSVGLNVTLALRKSLQRALLQKQNQTEYFTPQVEKAFTVQVQENEPQSLVISAFEEEGHPELLESSLQVLKQNGMRLVLCDLALESFLKEELAGVFGALLREEESR</sequence>
<dbReference type="InterPro" id="IPR000594">
    <property type="entry name" value="ThiF_NAD_FAD-bd"/>
</dbReference>
<accession>A0ABR5N6Z9</accession>
<gene>
    <name evidence="2" type="ORF">AN963_15735</name>
</gene>
<dbReference type="RefSeq" id="WP_055745485.1">
    <property type="nucleotide sequence ID" value="NZ_LJJB01000010.1"/>
</dbReference>
<evidence type="ECO:0000313" key="3">
    <source>
        <dbReference type="Proteomes" id="UP000051063"/>
    </source>
</evidence>
<organism evidence="2 3">
    <name type="scientific">Brevibacillus choshinensis</name>
    <dbReference type="NCBI Taxonomy" id="54911"/>
    <lineage>
        <taxon>Bacteria</taxon>
        <taxon>Bacillati</taxon>
        <taxon>Bacillota</taxon>
        <taxon>Bacilli</taxon>
        <taxon>Bacillales</taxon>
        <taxon>Paenibacillaceae</taxon>
        <taxon>Brevibacillus</taxon>
    </lineage>
</organism>
<dbReference type="Pfam" id="PF00899">
    <property type="entry name" value="ThiF"/>
    <property type="match status" value="1"/>
</dbReference>
<name>A0ABR5N6Z9_BRECH</name>
<keyword evidence="3" id="KW-1185">Reference proteome</keyword>
<feature type="domain" description="THIF-type NAD/FAD binding fold" evidence="1">
    <location>
        <begin position="167"/>
        <end position="329"/>
    </location>
</feature>
<dbReference type="NCBIfam" id="TIGR03693">
    <property type="entry name" value="ocin_ThiF_like"/>
    <property type="match status" value="1"/>
</dbReference>
<evidence type="ECO:0000259" key="1">
    <source>
        <dbReference type="Pfam" id="PF00899"/>
    </source>
</evidence>
<proteinExistence type="predicted"/>
<dbReference type="InterPro" id="IPR022368">
    <property type="entry name" value="Thiazole_bacteriocin_mat_put"/>
</dbReference>
<reference evidence="2 3" key="1">
    <citation type="submission" date="2015-09" db="EMBL/GenBank/DDBJ databases">
        <title>Genome sequencing project for genomic taxonomy and phylogenomics of Bacillus-like bacteria.</title>
        <authorList>
            <person name="Liu B."/>
            <person name="Wang J."/>
            <person name="Zhu Y."/>
            <person name="Liu G."/>
            <person name="Chen Q."/>
            <person name="Chen Z."/>
            <person name="Lan J."/>
            <person name="Che J."/>
            <person name="Ge C."/>
            <person name="Shi H."/>
            <person name="Pan Z."/>
            <person name="Liu X."/>
        </authorList>
    </citation>
    <scope>NUCLEOTIDE SEQUENCE [LARGE SCALE GENOMIC DNA]</scope>
    <source>
        <strain evidence="2 3">DSM 8552</strain>
    </source>
</reference>
<dbReference type="EMBL" id="LJJB01000010">
    <property type="protein sequence ID" value="KQL46400.1"/>
    <property type="molecule type" value="Genomic_DNA"/>
</dbReference>